<feature type="domain" description="Mur ligase N-terminal catalytic" evidence="22">
    <location>
        <begin position="22"/>
        <end position="94"/>
    </location>
</feature>
<feature type="binding site" evidence="20">
    <location>
        <begin position="150"/>
        <end position="151"/>
    </location>
    <ligand>
        <name>UDP-N-acetyl-alpha-D-muramoyl-L-alanyl-D-glutamate</name>
        <dbReference type="ChEBI" id="CHEBI:83900"/>
    </ligand>
</feature>
<evidence type="ECO:0000256" key="17">
    <source>
        <dbReference type="ARBA" id="ARBA00075482"/>
    </source>
</evidence>
<dbReference type="Gene3D" id="3.40.1190.10">
    <property type="entry name" value="Mur-like, catalytic domain"/>
    <property type="match status" value="1"/>
</dbReference>
<keyword evidence="9 20" id="KW-0133">Cell shape</keyword>
<comment type="caution">
    <text evidence="20">Lacks conserved residue(s) required for the propagation of feature annotation.</text>
</comment>
<dbReference type="EC" id="6.3.2.13" evidence="15 20"/>
<evidence type="ECO:0000256" key="2">
    <source>
        <dbReference type="ARBA" id="ARBA00005898"/>
    </source>
</evidence>
<comment type="function">
    <text evidence="14 20">Catalyzes the addition of meso-diaminopimelic acid to the nucleotide precursor UDP-N-acetylmuramoyl-L-alanyl-D-glutamate (UMAG) in the biosynthesis of bacterial cell-wall peptidoglycan.</text>
</comment>
<evidence type="ECO:0000256" key="6">
    <source>
        <dbReference type="ARBA" id="ARBA00022741"/>
    </source>
</evidence>
<feature type="binding site" evidence="20">
    <location>
        <position position="457"/>
    </location>
    <ligand>
        <name>meso-2,6-diaminopimelate</name>
        <dbReference type="ChEBI" id="CHEBI:57791"/>
    </ligand>
</feature>
<evidence type="ECO:0000313" key="26">
    <source>
        <dbReference type="Proteomes" id="UP000595254"/>
    </source>
</evidence>
<organism evidence="25 26">
    <name type="scientific">Peribacillus psychrosaccharolyticus</name>
    <name type="common">Bacillus psychrosaccharolyticus</name>
    <dbReference type="NCBI Taxonomy" id="1407"/>
    <lineage>
        <taxon>Bacteria</taxon>
        <taxon>Bacillati</taxon>
        <taxon>Bacillota</taxon>
        <taxon>Bacilli</taxon>
        <taxon>Bacillales</taxon>
        <taxon>Bacillaceae</taxon>
        <taxon>Peribacillus</taxon>
    </lineage>
</organism>
<evidence type="ECO:0000256" key="19">
    <source>
        <dbReference type="ARBA" id="ARBA00081560"/>
    </source>
</evidence>
<evidence type="ECO:0000256" key="11">
    <source>
        <dbReference type="ARBA" id="ARBA00023306"/>
    </source>
</evidence>
<comment type="subcellular location">
    <subcellularLocation>
        <location evidence="20 21">Cytoplasm</location>
    </subcellularLocation>
</comment>
<dbReference type="Pfam" id="PF01225">
    <property type="entry name" value="Mur_ligase"/>
    <property type="match status" value="1"/>
</dbReference>
<feature type="binding site" evidence="20">
    <location>
        <begin position="108"/>
        <end position="114"/>
    </location>
    <ligand>
        <name>ATP</name>
        <dbReference type="ChEBI" id="CHEBI:30616"/>
    </ligand>
</feature>
<feature type="domain" description="Mur ligase C-terminal" evidence="23">
    <location>
        <begin position="334"/>
        <end position="459"/>
    </location>
</feature>
<evidence type="ECO:0000256" key="12">
    <source>
        <dbReference type="ARBA" id="ARBA00023316"/>
    </source>
</evidence>
<dbReference type="Pfam" id="PF02875">
    <property type="entry name" value="Mur_ligase_C"/>
    <property type="match status" value="1"/>
</dbReference>
<dbReference type="GO" id="GO:0071555">
    <property type="term" value="P:cell wall organization"/>
    <property type="evidence" value="ECO:0007669"/>
    <property type="project" value="UniProtKB-KW"/>
</dbReference>
<feature type="binding site" evidence="20">
    <location>
        <position position="461"/>
    </location>
    <ligand>
        <name>meso-2,6-diaminopimelate</name>
        <dbReference type="ChEBI" id="CHEBI:57791"/>
    </ligand>
</feature>
<dbReference type="EMBL" id="CP068053">
    <property type="protein sequence ID" value="QQT02570.1"/>
    <property type="molecule type" value="Genomic_DNA"/>
</dbReference>
<feature type="binding site" evidence="20">
    <location>
        <position position="185"/>
    </location>
    <ligand>
        <name>UDP-N-acetyl-alpha-D-muramoyl-L-alanyl-D-glutamate</name>
        <dbReference type="ChEBI" id="CHEBI:83900"/>
    </ligand>
</feature>
<proteinExistence type="inferred from homology"/>
<accession>A0A974NR58</accession>
<evidence type="ECO:0000256" key="7">
    <source>
        <dbReference type="ARBA" id="ARBA00022840"/>
    </source>
</evidence>
<dbReference type="Proteomes" id="UP000595254">
    <property type="component" value="Chromosome"/>
</dbReference>
<evidence type="ECO:0000259" key="23">
    <source>
        <dbReference type="Pfam" id="PF02875"/>
    </source>
</evidence>
<keyword evidence="8 20" id="KW-0460">Magnesium</keyword>
<dbReference type="Gene3D" id="3.40.1390.10">
    <property type="entry name" value="MurE/MurF, N-terminal domain"/>
    <property type="match status" value="1"/>
</dbReference>
<evidence type="ECO:0000256" key="18">
    <source>
        <dbReference type="ARBA" id="ARBA00076158"/>
    </source>
</evidence>
<dbReference type="GO" id="GO:0008765">
    <property type="term" value="F:UDP-N-acetylmuramoylalanyl-D-glutamate-2,6-diaminopimelate ligase activity"/>
    <property type="evidence" value="ECO:0007669"/>
    <property type="project" value="UniProtKB-UniRule"/>
</dbReference>
<dbReference type="InterPro" id="IPR036565">
    <property type="entry name" value="Mur-like_cat_sf"/>
</dbReference>
<dbReference type="GO" id="GO:0005737">
    <property type="term" value="C:cytoplasm"/>
    <property type="evidence" value="ECO:0007669"/>
    <property type="project" value="UniProtKB-SubCell"/>
</dbReference>
<dbReference type="FunFam" id="3.40.1390.10:FF:000005">
    <property type="entry name" value="UDP-N-acetylmuramoyl-L-alanyl-D-glutamate--2,6-diaminopimelate ligase"/>
    <property type="match status" value="1"/>
</dbReference>
<keyword evidence="4 20" id="KW-0436">Ligase</keyword>
<dbReference type="Pfam" id="PF08245">
    <property type="entry name" value="Mur_ligase_M"/>
    <property type="match status" value="1"/>
</dbReference>
<dbReference type="GO" id="GO:0009252">
    <property type="term" value="P:peptidoglycan biosynthetic process"/>
    <property type="evidence" value="ECO:0007669"/>
    <property type="project" value="UniProtKB-UniRule"/>
</dbReference>
<evidence type="ECO:0000256" key="10">
    <source>
        <dbReference type="ARBA" id="ARBA00022984"/>
    </source>
</evidence>
<gene>
    <name evidence="20" type="primary">murE</name>
    <name evidence="25" type="ORF">I6J18_07145</name>
</gene>
<keyword evidence="26" id="KW-1185">Reference proteome</keyword>
<evidence type="ECO:0000256" key="14">
    <source>
        <dbReference type="ARBA" id="ARBA00056782"/>
    </source>
</evidence>
<evidence type="ECO:0000256" key="8">
    <source>
        <dbReference type="ARBA" id="ARBA00022842"/>
    </source>
</evidence>
<evidence type="ECO:0000256" key="21">
    <source>
        <dbReference type="RuleBase" id="RU004135"/>
    </source>
</evidence>
<dbReference type="GO" id="GO:0005524">
    <property type="term" value="F:ATP binding"/>
    <property type="evidence" value="ECO:0007669"/>
    <property type="project" value="UniProtKB-UniRule"/>
</dbReference>
<dbReference type="Gene3D" id="3.90.190.20">
    <property type="entry name" value="Mur ligase, C-terminal domain"/>
    <property type="match status" value="1"/>
</dbReference>
<feature type="short sequence motif" description="Meso-diaminopimelate recognition motif" evidence="20">
    <location>
        <begin position="407"/>
        <end position="410"/>
    </location>
</feature>
<keyword evidence="12 20" id="KW-0961">Cell wall biogenesis/degradation</keyword>
<dbReference type="NCBIfam" id="NF001124">
    <property type="entry name" value="PRK00139.1-2"/>
    <property type="match status" value="1"/>
</dbReference>
<dbReference type="InterPro" id="IPR036615">
    <property type="entry name" value="Mur_ligase_C_dom_sf"/>
</dbReference>
<sequence>MKLQTLLAHLKTQSLFEGGNPEITSIEHDNRKVSQGSLFVCVKGYTVDGHDFAQAAVKQGAQAVLAERNLDLPVPVIVVRDTQRAMAVLADAFYNHPTQGLRLIGITGTNGKTTTSHILEKIFNDQKQKTGLIGTMYTKIADEILETKNTTPDSITLQQHFNKMVKADVETAIMEVSSHALELGRVHGCDYDIAVFTNLTQDHLDFHKTMERYKFAKSLLFSQLGNAYLAGRPKFAVLNADDEATEDFIKVTAANVFTYGIDHAADLTAKDIVITSKGTEMTLVYQNTTKLMKLQLVGKFSVYNVLASMGAALCAGIDLDQIIASIEAVEGVAGRFELVQGNQDYLVIVDYAHTPDSLENVLKTVGEFAQKKIFVIAGCGGDRDKTKRPLMAQIACEYATDAIFTSDNPRSEDPIRILADMEEGVTDKVYQVIPDRKKAIEYAVSKAVAGDVVVIAGKGHETYQIVGSEVHDFDDRAVAKELIEKYRAEKA</sequence>
<feature type="domain" description="Mur ligase central" evidence="24">
    <location>
        <begin position="106"/>
        <end position="312"/>
    </location>
</feature>
<comment type="PTM">
    <text evidence="20">Carboxylation is probably crucial for Mg(2+) binding and, consequently, for the gamma-phosphate positioning of ATP.</text>
</comment>
<feature type="binding site" evidence="20">
    <location>
        <position position="149"/>
    </location>
    <ligand>
        <name>UDP-N-acetyl-alpha-D-muramoyl-L-alanyl-D-glutamate</name>
        <dbReference type="ChEBI" id="CHEBI:83900"/>
    </ligand>
</feature>
<evidence type="ECO:0000256" key="5">
    <source>
        <dbReference type="ARBA" id="ARBA00022618"/>
    </source>
</evidence>
<dbReference type="PANTHER" id="PTHR23135:SF4">
    <property type="entry name" value="UDP-N-ACETYLMURAMOYL-L-ALANYL-D-GLUTAMATE--2,6-DIAMINOPIMELATE LIGASE MURE HOMOLOG, CHLOROPLASTIC"/>
    <property type="match status" value="1"/>
</dbReference>
<keyword evidence="6 20" id="KW-0547">Nucleotide-binding</keyword>
<keyword evidence="3 20" id="KW-0963">Cytoplasm</keyword>
<dbReference type="InterPro" id="IPR035911">
    <property type="entry name" value="MurE/MurF_N"/>
</dbReference>
<dbReference type="RefSeq" id="WP_040374052.1">
    <property type="nucleotide sequence ID" value="NZ_CP068053.1"/>
</dbReference>
<feature type="modified residue" description="N6-carboxylysine" evidence="20">
    <location>
        <position position="217"/>
    </location>
</feature>
<evidence type="ECO:0000313" key="25">
    <source>
        <dbReference type="EMBL" id="QQT02570.1"/>
    </source>
</evidence>
<reference evidence="25 26" key="1">
    <citation type="submission" date="2021-01" db="EMBL/GenBank/DDBJ databases">
        <title>FDA dAtabase for Regulatory Grade micrObial Sequences (FDA-ARGOS): Supporting development and validation of Infectious Disease Dx tests.</title>
        <authorList>
            <person name="Nelson B."/>
            <person name="Plummer A."/>
            <person name="Tallon L."/>
            <person name="Sadzewicz L."/>
            <person name="Zhao X."/>
            <person name="Boylan J."/>
            <person name="Ott S."/>
            <person name="Bowen H."/>
            <person name="Vavikolanu K."/>
            <person name="Mehta A."/>
            <person name="Aluvathingal J."/>
            <person name="Nadendla S."/>
            <person name="Myers T."/>
            <person name="Yan Y."/>
            <person name="Sichtig H."/>
        </authorList>
    </citation>
    <scope>NUCLEOTIDE SEQUENCE [LARGE SCALE GENOMIC DNA]</scope>
    <source>
        <strain evidence="25 26">FDAARGOS_1161</strain>
    </source>
</reference>
<protein>
    <recommendedName>
        <fullName evidence="16 20">UDP-N-acetylmuramoyl-L-alanyl-D-glutamate--2,6-diaminopimelate ligase</fullName>
        <ecNumber evidence="15 20">6.3.2.13</ecNumber>
    </recommendedName>
    <alternativeName>
        <fullName evidence="17 20">Meso-A2pm-adding enzyme</fullName>
    </alternativeName>
    <alternativeName>
        <fullName evidence="18 20">Meso-diaminopimelate-adding enzyme</fullName>
    </alternativeName>
    <alternativeName>
        <fullName evidence="19 20">UDP-MurNAc-L-Ala-D-Glu:meso-diaminopimelate ligase</fullName>
    </alternativeName>
    <alternativeName>
        <fullName evidence="20">UDP-MurNAc-tripeptide synthetase</fullName>
    </alternativeName>
    <alternativeName>
        <fullName evidence="20">UDP-N-acetylmuramyl-tripeptide synthetase</fullName>
    </alternativeName>
</protein>
<comment type="pathway">
    <text evidence="1 20 21">Cell wall biogenesis; peptidoglycan biosynthesis.</text>
</comment>
<dbReference type="KEGG" id="ppsr:I6J18_07145"/>
<evidence type="ECO:0000256" key="4">
    <source>
        <dbReference type="ARBA" id="ARBA00022598"/>
    </source>
</evidence>
<keyword evidence="11 20" id="KW-0131">Cell cycle</keyword>
<dbReference type="GO" id="GO:0051301">
    <property type="term" value="P:cell division"/>
    <property type="evidence" value="ECO:0007669"/>
    <property type="project" value="UniProtKB-KW"/>
</dbReference>
<dbReference type="SUPFAM" id="SSF53623">
    <property type="entry name" value="MurD-like peptide ligases, catalytic domain"/>
    <property type="match status" value="1"/>
</dbReference>
<dbReference type="SUPFAM" id="SSF63418">
    <property type="entry name" value="MurE/MurF N-terminal domain"/>
    <property type="match status" value="1"/>
</dbReference>
<dbReference type="NCBIfam" id="NF001126">
    <property type="entry name" value="PRK00139.1-4"/>
    <property type="match status" value="1"/>
</dbReference>
<feature type="binding site" evidence="20">
    <location>
        <begin position="407"/>
        <end position="410"/>
    </location>
    <ligand>
        <name>meso-2,6-diaminopimelate</name>
        <dbReference type="ChEBI" id="CHEBI:57791"/>
    </ligand>
</feature>
<dbReference type="InterPro" id="IPR013221">
    <property type="entry name" value="Mur_ligase_cen"/>
</dbReference>
<dbReference type="SUPFAM" id="SSF53244">
    <property type="entry name" value="MurD-like peptide ligases, peptide-binding domain"/>
    <property type="match status" value="1"/>
</dbReference>
<dbReference type="GO" id="GO:0000287">
    <property type="term" value="F:magnesium ion binding"/>
    <property type="evidence" value="ECO:0007669"/>
    <property type="project" value="UniProtKB-UniRule"/>
</dbReference>
<evidence type="ECO:0000256" key="3">
    <source>
        <dbReference type="ARBA" id="ARBA00022490"/>
    </source>
</evidence>
<comment type="similarity">
    <text evidence="2 20">Belongs to the MurCDEF family. MurE subfamily.</text>
</comment>
<dbReference type="InterPro" id="IPR000713">
    <property type="entry name" value="Mur_ligase_N"/>
</dbReference>
<evidence type="ECO:0000256" key="15">
    <source>
        <dbReference type="ARBA" id="ARBA00066633"/>
    </source>
</evidence>
<dbReference type="AlphaFoldDB" id="A0A974NR58"/>
<evidence type="ECO:0000259" key="22">
    <source>
        <dbReference type="Pfam" id="PF01225"/>
    </source>
</evidence>
<dbReference type="NCBIfam" id="TIGR01085">
    <property type="entry name" value="murE"/>
    <property type="match status" value="1"/>
</dbReference>
<dbReference type="InterPro" id="IPR004101">
    <property type="entry name" value="Mur_ligase_C"/>
</dbReference>
<name>A0A974NR58_PERPY</name>
<dbReference type="PANTHER" id="PTHR23135">
    <property type="entry name" value="MUR LIGASE FAMILY MEMBER"/>
    <property type="match status" value="1"/>
</dbReference>
<comment type="cofactor">
    <cofactor evidence="20">
        <name>Mg(2+)</name>
        <dbReference type="ChEBI" id="CHEBI:18420"/>
    </cofactor>
</comment>
<evidence type="ECO:0000256" key="1">
    <source>
        <dbReference type="ARBA" id="ARBA00004752"/>
    </source>
</evidence>
<comment type="catalytic activity">
    <reaction evidence="13 20">
        <text>UDP-N-acetyl-alpha-D-muramoyl-L-alanyl-D-glutamate + meso-2,6-diaminopimelate + ATP = UDP-N-acetyl-alpha-D-muramoyl-L-alanyl-gamma-D-glutamyl-meso-2,6-diaminopimelate + ADP + phosphate + H(+)</text>
        <dbReference type="Rhea" id="RHEA:23676"/>
        <dbReference type="ChEBI" id="CHEBI:15378"/>
        <dbReference type="ChEBI" id="CHEBI:30616"/>
        <dbReference type="ChEBI" id="CHEBI:43474"/>
        <dbReference type="ChEBI" id="CHEBI:57791"/>
        <dbReference type="ChEBI" id="CHEBI:83900"/>
        <dbReference type="ChEBI" id="CHEBI:83905"/>
        <dbReference type="ChEBI" id="CHEBI:456216"/>
        <dbReference type="EC" id="6.3.2.13"/>
    </reaction>
</comment>
<evidence type="ECO:0000256" key="16">
    <source>
        <dbReference type="ARBA" id="ARBA00072883"/>
    </source>
</evidence>
<dbReference type="FunFam" id="3.90.190.20:FF:000006">
    <property type="entry name" value="UDP-N-acetylmuramoyl-L-alanyl-D-glutamate--2,6-diaminopimelate ligase"/>
    <property type="match status" value="1"/>
</dbReference>
<feature type="binding site" evidence="20">
    <location>
        <position position="177"/>
    </location>
    <ligand>
        <name>UDP-N-acetyl-alpha-D-muramoyl-L-alanyl-D-glutamate</name>
        <dbReference type="ChEBI" id="CHEBI:83900"/>
    </ligand>
</feature>
<dbReference type="InterPro" id="IPR005761">
    <property type="entry name" value="UDP-N-AcMur-Glu-dNH2Pim_ligase"/>
</dbReference>
<keyword evidence="10 20" id="KW-0573">Peptidoglycan synthesis</keyword>
<feature type="binding site" evidence="20">
    <location>
        <position position="383"/>
    </location>
    <ligand>
        <name>meso-2,6-diaminopimelate</name>
        <dbReference type="ChEBI" id="CHEBI:57791"/>
    </ligand>
</feature>
<evidence type="ECO:0000256" key="20">
    <source>
        <dbReference type="HAMAP-Rule" id="MF_00208"/>
    </source>
</evidence>
<keyword evidence="7 20" id="KW-0067">ATP-binding</keyword>
<evidence type="ECO:0000259" key="24">
    <source>
        <dbReference type="Pfam" id="PF08245"/>
    </source>
</evidence>
<dbReference type="HAMAP" id="MF_00208">
    <property type="entry name" value="MurE"/>
    <property type="match status" value="1"/>
</dbReference>
<dbReference type="GO" id="GO:0008360">
    <property type="term" value="P:regulation of cell shape"/>
    <property type="evidence" value="ECO:0007669"/>
    <property type="project" value="UniProtKB-KW"/>
</dbReference>
<evidence type="ECO:0000256" key="9">
    <source>
        <dbReference type="ARBA" id="ARBA00022960"/>
    </source>
</evidence>
<evidence type="ECO:0000256" key="13">
    <source>
        <dbReference type="ARBA" id="ARBA00050251"/>
    </source>
</evidence>
<keyword evidence="5 20" id="KW-0132">Cell division</keyword>